<dbReference type="Gene3D" id="2.60.40.340">
    <property type="entry name" value="Rel homology domain (RHD), DNA-binding domain"/>
    <property type="match status" value="1"/>
</dbReference>
<accession>A0AAV6VG20</accession>
<dbReference type="SUPFAM" id="SSF49417">
    <property type="entry name" value="p53-like transcription factors"/>
    <property type="match status" value="1"/>
</dbReference>
<dbReference type="GO" id="GO:0002225">
    <property type="term" value="P:positive regulation of antimicrobial peptide production"/>
    <property type="evidence" value="ECO:0007669"/>
    <property type="project" value="UniProtKB-ARBA"/>
</dbReference>
<dbReference type="GO" id="GO:0038061">
    <property type="term" value="P:non-canonical NF-kappaB signal transduction"/>
    <property type="evidence" value="ECO:0007669"/>
    <property type="project" value="TreeGrafter"/>
</dbReference>
<dbReference type="Gene3D" id="2.60.40.10">
    <property type="entry name" value="Immunoglobulins"/>
    <property type="match status" value="1"/>
</dbReference>
<dbReference type="PRINTS" id="PR00057">
    <property type="entry name" value="NFKBTNSCPFCT"/>
</dbReference>
<dbReference type="Pfam" id="PF00554">
    <property type="entry name" value="RHD_DNA_bind"/>
    <property type="match status" value="1"/>
</dbReference>
<dbReference type="SUPFAM" id="SSF81296">
    <property type="entry name" value="E set domains"/>
    <property type="match status" value="1"/>
</dbReference>
<feature type="domain" description="RHD" evidence="2">
    <location>
        <begin position="41"/>
        <end position="218"/>
    </location>
</feature>
<organism evidence="3 4">
    <name type="scientific">Oedothorax gibbosus</name>
    <dbReference type="NCBI Taxonomy" id="931172"/>
    <lineage>
        <taxon>Eukaryota</taxon>
        <taxon>Metazoa</taxon>
        <taxon>Ecdysozoa</taxon>
        <taxon>Arthropoda</taxon>
        <taxon>Chelicerata</taxon>
        <taxon>Arachnida</taxon>
        <taxon>Araneae</taxon>
        <taxon>Araneomorphae</taxon>
        <taxon>Entelegynae</taxon>
        <taxon>Araneoidea</taxon>
        <taxon>Linyphiidae</taxon>
        <taxon>Erigoninae</taxon>
        <taxon>Oedothorax</taxon>
    </lineage>
</organism>
<dbReference type="Pfam" id="PF16179">
    <property type="entry name" value="RHD_dimer"/>
    <property type="match status" value="1"/>
</dbReference>
<feature type="compositionally biased region" description="Low complexity" evidence="1">
    <location>
        <begin position="432"/>
        <end position="456"/>
    </location>
</feature>
<evidence type="ECO:0000313" key="3">
    <source>
        <dbReference type="EMBL" id="KAG8194583.1"/>
    </source>
</evidence>
<dbReference type="GO" id="GO:0000981">
    <property type="term" value="F:DNA-binding transcription factor activity, RNA polymerase II-specific"/>
    <property type="evidence" value="ECO:0007669"/>
    <property type="project" value="TreeGrafter"/>
</dbReference>
<dbReference type="GO" id="GO:0007249">
    <property type="term" value="P:canonical NF-kappaB signal transduction"/>
    <property type="evidence" value="ECO:0007669"/>
    <property type="project" value="UniProtKB-ARBA"/>
</dbReference>
<dbReference type="Proteomes" id="UP000827092">
    <property type="component" value="Unassembled WGS sequence"/>
</dbReference>
<evidence type="ECO:0000259" key="2">
    <source>
        <dbReference type="PROSITE" id="PS50254"/>
    </source>
</evidence>
<dbReference type="InterPro" id="IPR013783">
    <property type="entry name" value="Ig-like_fold"/>
</dbReference>
<dbReference type="PANTHER" id="PTHR24169">
    <property type="entry name" value="NUCLEAR FACTOR NF-KAPPA-B PROTEIN"/>
    <property type="match status" value="1"/>
</dbReference>
<dbReference type="GO" id="GO:0045944">
    <property type="term" value="P:positive regulation of transcription by RNA polymerase II"/>
    <property type="evidence" value="ECO:0007669"/>
    <property type="project" value="TreeGrafter"/>
</dbReference>
<feature type="region of interest" description="Disordered" evidence="1">
    <location>
        <begin position="410"/>
        <end position="456"/>
    </location>
</feature>
<dbReference type="GO" id="GO:0008063">
    <property type="term" value="P:Toll signaling pathway"/>
    <property type="evidence" value="ECO:0007669"/>
    <property type="project" value="UniProtKB-ARBA"/>
</dbReference>
<evidence type="ECO:0000256" key="1">
    <source>
        <dbReference type="SAM" id="MobiDB-lite"/>
    </source>
</evidence>
<keyword evidence="4" id="KW-1185">Reference proteome</keyword>
<proteinExistence type="predicted"/>
<feature type="compositionally biased region" description="Polar residues" evidence="1">
    <location>
        <begin position="419"/>
        <end position="431"/>
    </location>
</feature>
<dbReference type="InterPro" id="IPR032397">
    <property type="entry name" value="RHD_dimer"/>
</dbReference>
<name>A0AAV6VG20_9ARAC</name>
<protein>
    <recommendedName>
        <fullName evidence="2">RHD domain-containing protein</fullName>
    </recommendedName>
</protein>
<dbReference type="GO" id="GO:0033554">
    <property type="term" value="P:cellular response to stress"/>
    <property type="evidence" value="ECO:0007669"/>
    <property type="project" value="TreeGrafter"/>
</dbReference>
<sequence length="533" mass="59872">MLFSLLTDNLTISDVDEVIRSQSMDPPTQNNMPTIPVLHYANKPCVRIIEQPAPRSLRFRYECEIEGRSAGSIVGVNNTAENRTYPTIQVLNHQGPYAVVVSCVTKDAPYRPHPHNLVGREGCKRGVCTLLVNNADMICSFTSLGIQCVKKRDIEKSLKVREAHNLDPFNTGFNHPNSIDLNVLRLCFQVFIRGPDNSFSSPLPPIVSEPIFDKKAMSDLTIMKISHYSAPVTGGTEVILLCDRVAKEDIQIWFYEEQGSMILWESQAEFQPSDVHKQVAISFRTPRYPKENIQQPVPVFVELRKPSENKRGEPRPFQFLPMERDPEGLARKKLKVEERIDLERYFQGNVLSSSVMQDHQMPIGVPRLSRQQRVKMESSVVHGEACSKDPFLRASTSFAQDFTGTMPVGVPSPPPHLTPVQSPNHLATSPGAQSQSSMTPPPAMQQMMQHSESSQHSPNLQQMIHQHSPNMQQMLQESSQQSPAMEDMIIEKFDSIDLDDLNLNIAQNLSASMFDSAPGITDSTYRDSPVQEN</sequence>
<dbReference type="GO" id="GO:0035206">
    <property type="term" value="P:regulation of hemocyte proliferation"/>
    <property type="evidence" value="ECO:0007669"/>
    <property type="project" value="UniProtKB-ARBA"/>
</dbReference>
<dbReference type="AlphaFoldDB" id="A0AAV6VG20"/>
<dbReference type="SMART" id="SM00429">
    <property type="entry name" value="IPT"/>
    <property type="match status" value="1"/>
</dbReference>
<comment type="caution">
    <text evidence="3">The sequence shown here is derived from an EMBL/GenBank/DDBJ whole genome shotgun (WGS) entry which is preliminary data.</text>
</comment>
<dbReference type="GO" id="GO:0000978">
    <property type="term" value="F:RNA polymerase II cis-regulatory region sequence-specific DNA binding"/>
    <property type="evidence" value="ECO:0007669"/>
    <property type="project" value="TreeGrafter"/>
</dbReference>
<dbReference type="GO" id="GO:0005654">
    <property type="term" value="C:nucleoplasm"/>
    <property type="evidence" value="ECO:0007669"/>
    <property type="project" value="UniProtKB-ARBA"/>
</dbReference>
<dbReference type="GO" id="GO:0034097">
    <property type="term" value="P:response to cytokine"/>
    <property type="evidence" value="ECO:0007669"/>
    <property type="project" value="TreeGrafter"/>
</dbReference>
<dbReference type="PANTHER" id="PTHR24169:SF25">
    <property type="entry name" value="DORSAL-RELATED IMMUNITY FACTOR DIF-RELATED"/>
    <property type="match status" value="1"/>
</dbReference>
<dbReference type="PROSITE" id="PS50254">
    <property type="entry name" value="REL_2"/>
    <property type="match status" value="1"/>
</dbReference>
<dbReference type="EMBL" id="JAFNEN010000102">
    <property type="protein sequence ID" value="KAG8194583.1"/>
    <property type="molecule type" value="Genomic_DNA"/>
</dbReference>
<dbReference type="InterPro" id="IPR014756">
    <property type="entry name" value="Ig_E-set"/>
</dbReference>
<dbReference type="GO" id="GO:0005737">
    <property type="term" value="C:cytoplasm"/>
    <property type="evidence" value="ECO:0007669"/>
    <property type="project" value="InterPro"/>
</dbReference>
<dbReference type="InterPro" id="IPR011539">
    <property type="entry name" value="RHD_DNA_bind_dom"/>
</dbReference>
<dbReference type="InterPro" id="IPR000451">
    <property type="entry name" value="NFkB/Dor"/>
</dbReference>
<dbReference type="FunFam" id="2.60.40.10:FF:000046">
    <property type="entry name" value="Nuclear factor NF-kappa-B p105 subunit"/>
    <property type="match status" value="1"/>
</dbReference>
<dbReference type="GO" id="GO:0045087">
    <property type="term" value="P:innate immune response"/>
    <property type="evidence" value="ECO:0007669"/>
    <property type="project" value="TreeGrafter"/>
</dbReference>
<dbReference type="GO" id="GO:0048935">
    <property type="term" value="P:peripheral nervous system neuron development"/>
    <property type="evidence" value="ECO:0007669"/>
    <property type="project" value="UniProtKB-ARBA"/>
</dbReference>
<reference evidence="3 4" key="1">
    <citation type="journal article" date="2022" name="Nat. Ecol. Evol.">
        <title>A masculinizing supergene underlies an exaggerated male reproductive morph in a spider.</title>
        <authorList>
            <person name="Hendrickx F."/>
            <person name="De Corte Z."/>
            <person name="Sonet G."/>
            <person name="Van Belleghem S.M."/>
            <person name="Kostlbacher S."/>
            <person name="Vangestel C."/>
        </authorList>
    </citation>
    <scope>NUCLEOTIDE SEQUENCE [LARGE SCALE GENOMIC DNA]</scope>
    <source>
        <strain evidence="3">W744_W776</strain>
    </source>
</reference>
<dbReference type="InterPro" id="IPR002909">
    <property type="entry name" value="IPT_dom"/>
</dbReference>
<dbReference type="InterPro" id="IPR037059">
    <property type="entry name" value="RHD_DNA_bind_dom_sf"/>
</dbReference>
<dbReference type="InterPro" id="IPR008967">
    <property type="entry name" value="p53-like_TF_DNA-bd_sf"/>
</dbReference>
<evidence type="ECO:0000313" key="4">
    <source>
        <dbReference type="Proteomes" id="UP000827092"/>
    </source>
</evidence>
<gene>
    <name evidence="3" type="ORF">JTE90_013321</name>
</gene>